<protein>
    <submittedName>
        <fullName evidence="4">GAF domain-containing protein</fullName>
    </submittedName>
</protein>
<evidence type="ECO:0000313" key="5">
    <source>
        <dbReference type="Proteomes" id="UP000321234"/>
    </source>
</evidence>
<dbReference type="OrthoDB" id="5241933at2"/>
<dbReference type="Gene3D" id="3.30.450.40">
    <property type="match status" value="2"/>
</dbReference>
<dbReference type="GO" id="GO:0016020">
    <property type="term" value="C:membrane"/>
    <property type="evidence" value="ECO:0007669"/>
    <property type="project" value="InterPro"/>
</dbReference>
<dbReference type="SMART" id="SM00283">
    <property type="entry name" value="MA"/>
    <property type="match status" value="1"/>
</dbReference>
<comment type="caution">
    <text evidence="4">The sequence shown here is derived from an EMBL/GenBank/DDBJ whole genome shotgun (WGS) entry which is preliminary data.</text>
</comment>
<dbReference type="Proteomes" id="UP000321234">
    <property type="component" value="Unassembled WGS sequence"/>
</dbReference>
<sequence length="519" mass="55119">MKRSGRTSALDQAVASAAEAEADVRAVVEVVKAVAAATTPEQAVSTALEAVRTQFGWVYGSYWKVEGKGPGAELRFVQESGQTGEEFRAVTRSASFCEGVGLSGRAWKARDLVFIKDIAELTDCVRAPVALRAGVRSGVCFPVVEHGQVVGTMDFFTDVTLDPSPRRLDVLRSIGVLVSQALERVHESVVQAKAAQDVEAVNAVLRELSKAEDPARAVRFALETIKSGFGWNYGSFWKLDARGDALVFDTEVGQVGEEFRRVTTTATFARGVGVAGRTWAARDLVFVEDLAEVTDCVRAPAARSAGVKSGVCLPIVVDGEVVGTMDFFATRTLVMSASRESALRNTGFLLGQALERIAAKEKLDVAGRELVISIEEVERNVIAASTVAERGRALTEEANHDVSGLGESSAQISKVVATIQAIASQTNLLALNATIEAARAGEAGKGFAVVAGEVKELANGTAKATTEVDERVRLIQTQVNDVIERLSAITSVVDEINETQNVIAGVLTEQVAVTRAILG</sequence>
<keyword evidence="5" id="KW-1185">Reference proteome</keyword>
<dbReference type="InterPro" id="IPR003018">
    <property type="entry name" value="GAF"/>
</dbReference>
<dbReference type="SMART" id="SM00065">
    <property type="entry name" value="GAF"/>
    <property type="match status" value="2"/>
</dbReference>
<accession>A0A5C8ZMG3</accession>
<dbReference type="SUPFAM" id="SSF58104">
    <property type="entry name" value="Methyl-accepting chemotaxis protein (MCP) signaling domain"/>
    <property type="match status" value="1"/>
</dbReference>
<dbReference type="SUPFAM" id="SSF55781">
    <property type="entry name" value="GAF domain-like"/>
    <property type="match status" value="2"/>
</dbReference>
<name>A0A5C8ZMG3_9ACTN</name>
<proteinExistence type="predicted"/>
<dbReference type="InterPro" id="IPR004089">
    <property type="entry name" value="MCPsignal_dom"/>
</dbReference>
<dbReference type="InterPro" id="IPR029016">
    <property type="entry name" value="GAF-like_dom_sf"/>
</dbReference>
<dbReference type="GO" id="GO:0007165">
    <property type="term" value="P:signal transduction"/>
    <property type="evidence" value="ECO:0007669"/>
    <property type="project" value="UniProtKB-KW"/>
</dbReference>
<dbReference type="PANTHER" id="PTHR32089">
    <property type="entry name" value="METHYL-ACCEPTING CHEMOTAXIS PROTEIN MCPB"/>
    <property type="match status" value="1"/>
</dbReference>
<keyword evidence="1 2" id="KW-0807">Transducer</keyword>
<dbReference type="PROSITE" id="PS50111">
    <property type="entry name" value="CHEMOTAXIS_TRANSDUC_2"/>
    <property type="match status" value="1"/>
</dbReference>
<evidence type="ECO:0000259" key="3">
    <source>
        <dbReference type="PROSITE" id="PS50111"/>
    </source>
</evidence>
<reference evidence="4 5" key="1">
    <citation type="submission" date="2019-07" db="EMBL/GenBank/DDBJ databases">
        <title>Quadrisphaera sp. strain DD2A genome sequencing and assembly.</title>
        <authorList>
            <person name="Kim I."/>
        </authorList>
    </citation>
    <scope>NUCLEOTIDE SEQUENCE [LARGE SCALE GENOMIC DNA]</scope>
    <source>
        <strain evidence="4 5">DD2A</strain>
    </source>
</reference>
<evidence type="ECO:0000256" key="1">
    <source>
        <dbReference type="ARBA" id="ARBA00023224"/>
    </source>
</evidence>
<feature type="domain" description="Methyl-accepting transducer" evidence="3">
    <location>
        <begin position="355"/>
        <end position="519"/>
    </location>
</feature>
<dbReference type="Gene3D" id="1.10.287.950">
    <property type="entry name" value="Methyl-accepting chemotaxis protein"/>
    <property type="match status" value="1"/>
</dbReference>
<dbReference type="EMBL" id="VKAC01000001">
    <property type="protein sequence ID" value="TXR57980.1"/>
    <property type="molecule type" value="Genomic_DNA"/>
</dbReference>
<evidence type="ECO:0000256" key="2">
    <source>
        <dbReference type="PROSITE-ProRule" id="PRU00284"/>
    </source>
</evidence>
<dbReference type="PANTHER" id="PTHR32089:SF112">
    <property type="entry name" value="LYSOZYME-LIKE PROTEIN-RELATED"/>
    <property type="match status" value="1"/>
</dbReference>
<dbReference type="AlphaFoldDB" id="A0A5C8ZMG3"/>
<organism evidence="4 5">
    <name type="scientific">Quadrisphaera setariae</name>
    <dbReference type="NCBI Taxonomy" id="2593304"/>
    <lineage>
        <taxon>Bacteria</taxon>
        <taxon>Bacillati</taxon>
        <taxon>Actinomycetota</taxon>
        <taxon>Actinomycetes</taxon>
        <taxon>Kineosporiales</taxon>
        <taxon>Kineosporiaceae</taxon>
        <taxon>Quadrisphaera</taxon>
    </lineage>
</organism>
<dbReference type="Pfam" id="PF13185">
    <property type="entry name" value="GAF_2"/>
    <property type="match status" value="2"/>
</dbReference>
<dbReference type="RefSeq" id="WP_147924591.1">
    <property type="nucleotide sequence ID" value="NZ_VKAC01000001.1"/>
</dbReference>
<gene>
    <name evidence="4" type="ORF">FMM08_01805</name>
</gene>
<dbReference type="Pfam" id="PF00015">
    <property type="entry name" value="MCPsignal"/>
    <property type="match status" value="1"/>
</dbReference>
<evidence type="ECO:0000313" key="4">
    <source>
        <dbReference type="EMBL" id="TXR57980.1"/>
    </source>
</evidence>